<gene>
    <name evidence="1" type="ORF">CEXT_253911</name>
</gene>
<dbReference type="Proteomes" id="UP001054945">
    <property type="component" value="Unassembled WGS sequence"/>
</dbReference>
<organism evidence="1 2">
    <name type="scientific">Caerostris extrusa</name>
    <name type="common">Bark spider</name>
    <name type="synonym">Caerostris bankana</name>
    <dbReference type="NCBI Taxonomy" id="172846"/>
    <lineage>
        <taxon>Eukaryota</taxon>
        <taxon>Metazoa</taxon>
        <taxon>Ecdysozoa</taxon>
        <taxon>Arthropoda</taxon>
        <taxon>Chelicerata</taxon>
        <taxon>Arachnida</taxon>
        <taxon>Araneae</taxon>
        <taxon>Araneomorphae</taxon>
        <taxon>Entelegynae</taxon>
        <taxon>Araneoidea</taxon>
        <taxon>Araneidae</taxon>
        <taxon>Caerostris</taxon>
    </lineage>
</organism>
<keyword evidence="2" id="KW-1185">Reference proteome</keyword>
<name>A0AAV4XAS7_CAEEX</name>
<protein>
    <submittedName>
        <fullName evidence="1">Uncharacterized protein</fullName>
    </submittedName>
</protein>
<comment type="caution">
    <text evidence="1">The sequence shown here is derived from an EMBL/GenBank/DDBJ whole genome shotgun (WGS) entry which is preliminary data.</text>
</comment>
<proteinExistence type="predicted"/>
<dbReference type="AlphaFoldDB" id="A0AAV4XAS7"/>
<reference evidence="1 2" key="1">
    <citation type="submission" date="2021-06" db="EMBL/GenBank/DDBJ databases">
        <title>Caerostris extrusa draft genome.</title>
        <authorList>
            <person name="Kono N."/>
            <person name="Arakawa K."/>
        </authorList>
    </citation>
    <scope>NUCLEOTIDE SEQUENCE [LARGE SCALE GENOMIC DNA]</scope>
</reference>
<evidence type="ECO:0000313" key="1">
    <source>
        <dbReference type="EMBL" id="GIY92257.1"/>
    </source>
</evidence>
<dbReference type="EMBL" id="BPLR01017514">
    <property type="protein sequence ID" value="GIY92257.1"/>
    <property type="molecule type" value="Genomic_DNA"/>
</dbReference>
<accession>A0AAV4XAS7</accession>
<evidence type="ECO:0000313" key="2">
    <source>
        <dbReference type="Proteomes" id="UP001054945"/>
    </source>
</evidence>
<sequence>MGHLGDPPILEWHIEIPYISLKLTPINLYFWDGMEHDLLQISPFAYRRSIGTDKSQWVNCENPSSPSPRAAYMDPLYIPKIHPH</sequence>